<organism evidence="1 2">
    <name type="scientific">Tegillarca granosa</name>
    <name type="common">Malaysian cockle</name>
    <name type="synonym">Anadara granosa</name>
    <dbReference type="NCBI Taxonomy" id="220873"/>
    <lineage>
        <taxon>Eukaryota</taxon>
        <taxon>Metazoa</taxon>
        <taxon>Spiralia</taxon>
        <taxon>Lophotrochozoa</taxon>
        <taxon>Mollusca</taxon>
        <taxon>Bivalvia</taxon>
        <taxon>Autobranchia</taxon>
        <taxon>Pteriomorphia</taxon>
        <taxon>Arcoida</taxon>
        <taxon>Arcoidea</taxon>
        <taxon>Arcidae</taxon>
        <taxon>Tegillarca</taxon>
    </lineage>
</organism>
<evidence type="ECO:0000313" key="1">
    <source>
        <dbReference type="EMBL" id="KAJ8316745.1"/>
    </source>
</evidence>
<dbReference type="PANTHER" id="PTHR33480">
    <property type="entry name" value="SET DOMAIN-CONTAINING PROTEIN-RELATED"/>
    <property type="match status" value="1"/>
</dbReference>
<dbReference type="Proteomes" id="UP001217089">
    <property type="component" value="Unassembled WGS sequence"/>
</dbReference>
<name>A0ABQ9FHG6_TEGGR</name>
<proteinExistence type="predicted"/>
<dbReference type="EMBL" id="JARBDR010000252">
    <property type="protein sequence ID" value="KAJ8316745.1"/>
    <property type="molecule type" value="Genomic_DNA"/>
</dbReference>
<reference evidence="1 2" key="1">
    <citation type="submission" date="2022-12" db="EMBL/GenBank/DDBJ databases">
        <title>Chromosome-level genome of Tegillarca granosa.</title>
        <authorList>
            <person name="Kim J."/>
        </authorList>
    </citation>
    <scope>NUCLEOTIDE SEQUENCE [LARGE SCALE GENOMIC DNA]</scope>
    <source>
        <strain evidence="1">Teg-2019</strain>
        <tissue evidence="1">Adductor muscle</tissue>
    </source>
</reference>
<protein>
    <submittedName>
        <fullName evidence="1">Uncharacterized protein</fullName>
    </submittedName>
</protein>
<sequence>MREIGRLVLQFQENVLSCIEDCFQSKNRDLLIKSVKEVTGFNSGTDEYKIPSLALKIGHINLTTI</sequence>
<evidence type="ECO:0000313" key="2">
    <source>
        <dbReference type="Proteomes" id="UP001217089"/>
    </source>
</evidence>
<gene>
    <name evidence="1" type="ORF">KUTeg_005691</name>
</gene>
<comment type="caution">
    <text evidence="1">The sequence shown here is derived from an EMBL/GenBank/DDBJ whole genome shotgun (WGS) entry which is preliminary data.</text>
</comment>
<dbReference type="PANTHER" id="PTHR33480:SF1">
    <property type="entry name" value="TYR RECOMBINASE DOMAIN-CONTAINING PROTEIN"/>
    <property type="match status" value="1"/>
</dbReference>
<accession>A0ABQ9FHG6</accession>
<keyword evidence="2" id="KW-1185">Reference proteome</keyword>